<dbReference type="Proteomes" id="UP001056708">
    <property type="component" value="Chromosome"/>
</dbReference>
<organism evidence="8 9">
    <name type="scientific">Phormidium yuhuli AB48</name>
    <dbReference type="NCBI Taxonomy" id="2940671"/>
    <lineage>
        <taxon>Bacteria</taxon>
        <taxon>Bacillati</taxon>
        <taxon>Cyanobacteriota</taxon>
        <taxon>Cyanophyceae</taxon>
        <taxon>Oscillatoriophycideae</taxon>
        <taxon>Oscillatoriales</taxon>
        <taxon>Oscillatoriaceae</taxon>
        <taxon>Phormidium</taxon>
        <taxon>Phormidium yuhuli</taxon>
    </lineage>
</organism>
<feature type="compositionally biased region" description="Polar residues" evidence="7">
    <location>
        <begin position="1"/>
        <end position="10"/>
    </location>
</feature>
<name>A0ABY5AS61_9CYAN</name>
<feature type="transmembrane region" description="Helical" evidence="6">
    <location>
        <begin position="94"/>
        <end position="112"/>
    </location>
</feature>
<proteinExistence type="inferred from homology"/>
<feature type="transmembrane region" description="Helical" evidence="6">
    <location>
        <begin position="61"/>
        <end position="82"/>
    </location>
</feature>
<dbReference type="Pfam" id="PF01169">
    <property type="entry name" value="GDT1"/>
    <property type="match status" value="1"/>
</dbReference>
<evidence type="ECO:0000313" key="9">
    <source>
        <dbReference type="Proteomes" id="UP001056708"/>
    </source>
</evidence>
<feature type="transmembrane region" description="Helical" evidence="6">
    <location>
        <begin position="23"/>
        <end position="41"/>
    </location>
</feature>
<protein>
    <recommendedName>
        <fullName evidence="6">GDT1 family protein</fullName>
    </recommendedName>
</protein>
<keyword evidence="9" id="KW-1185">Reference proteome</keyword>
<dbReference type="InterPro" id="IPR001727">
    <property type="entry name" value="GDT1-like"/>
</dbReference>
<evidence type="ECO:0000256" key="3">
    <source>
        <dbReference type="ARBA" id="ARBA00022692"/>
    </source>
</evidence>
<accession>A0ABY5AS61</accession>
<keyword evidence="4 6" id="KW-1133">Transmembrane helix</keyword>
<dbReference type="PANTHER" id="PTHR12608">
    <property type="entry name" value="TRANSMEMBRANE PROTEIN HTP-1 RELATED"/>
    <property type="match status" value="1"/>
</dbReference>
<keyword evidence="5 6" id="KW-0472">Membrane</keyword>
<evidence type="ECO:0000256" key="1">
    <source>
        <dbReference type="ARBA" id="ARBA00004141"/>
    </source>
</evidence>
<evidence type="ECO:0000256" key="2">
    <source>
        <dbReference type="ARBA" id="ARBA00009190"/>
    </source>
</evidence>
<gene>
    <name evidence="8" type="ORF">NEA10_04940</name>
</gene>
<feature type="region of interest" description="Disordered" evidence="7">
    <location>
        <begin position="1"/>
        <end position="21"/>
    </location>
</feature>
<comment type="subcellular location">
    <subcellularLocation>
        <location evidence="1 6">Membrane</location>
        <topology evidence="1 6">Multi-pass membrane protein</topology>
    </subcellularLocation>
</comment>
<comment type="caution">
    <text evidence="6">Lacks conserved residue(s) required for the propagation of feature annotation.</text>
</comment>
<evidence type="ECO:0000256" key="6">
    <source>
        <dbReference type="RuleBase" id="RU365102"/>
    </source>
</evidence>
<sequence length="117" mass="12596">MKAPTSSPVQDSPERTLPSRRKASKSILGIFGSTFITIFLAEMGDKTQLTTLLMTAESDAPWVVFLGAALALITTSLIGVILGRWLANRVSEETIETFAAVILLFIAILLLGEMVSL</sequence>
<reference evidence="8" key="1">
    <citation type="submission" date="2022-06" db="EMBL/GenBank/DDBJ databases">
        <title>Genome sequence of Phormidium yuhuli AB48 isolated from an industrial photobioreactor environment.</title>
        <authorList>
            <person name="Qiu Y."/>
            <person name="Noonan A.J.C."/>
            <person name="Dofher K."/>
            <person name="Koch M."/>
            <person name="Kieft B."/>
            <person name="Lin X."/>
            <person name="Ziels R.M."/>
            <person name="Hallam S.J."/>
        </authorList>
    </citation>
    <scope>NUCLEOTIDE SEQUENCE</scope>
    <source>
        <strain evidence="8">AB48</strain>
    </source>
</reference>
<evidence type="ECO:0000256" key="4">
    <source>
        <dbReference type="ARBA" id="ARBA00022989"/>
    </source>
</evidence>
<evidence type="ECO:0000256" key="5">
    <source>
        <dbReference type="ARBA" id="ARBA00023136"/>
    </source>
</evidence>
<evidence type="ECO:0000313" key="8">
    <source>
        <dbReference type="EMBL" id="USR92072.1"/>
    </source>
</evidence>
<dbReference type="EMBL" id="CP098611">
    <property type="protein sequence ID" value="USR92072.1"/>
    <property type="molecule type" value="Genomic_DNA"/>
</dbReference>
<dbReference type="RefSeq" id="WP_252664149.1">
    <property type="nucleotide sequence ID" value="NZ_CP098611.1"/>
</dbReference>
<evidence type="ECO:0000256" key="7">
    <source>
        <dbReference type="SAM" id="MobiDB-lite"/>
    </source>
</evidence>
<dbReference type="PANTHER" id="PTHR12608:SF1">
    <property type="entry name" value="TRANSMEMBRANE PROTEIN 165"/>
    <property type="match status" value="1"/>
</dbReference>
<comment type="similarity">
    <text evidence="2 6">Belongs to the GDT1 family.</text>
</comment>
<keyword evidence="3 6" id="KW-0812">Transmembrane</keyword>